<feature type="transmembrane region" description="Helical" evidence="7">
    <location>
        <begin position="247"/>
        <end position="268"/>
    </location>
</feature>
<feature type="region of interest" description="Disordered" evidence="8">
    <location>
        <begin position="1"/>
        <end position="23"/>
    </location>
</feature>
<dbReference type="PANTHER" id="PTHR12385">
    <property type="entry name" value="CHOLINE TRANSPORTER-LIKE (SLC FAMILY 44)"/>
    <property type="match status" value="1"/>
</dbReference>
<accession>A0A815N8X8</accession>
<sequence length="736" mass="83464">MSSHRHRKVSSMTTSPSSDKKAEYVTSAPKDSLRRKRSCTDIPCCILFLIFIACFVILSIFAFIEGDPKQLLHPTDSDGELCGSGQHADRPYLYFFDWTKCIKAFGISSDVLKGRPFVCPTKQVCVKNCPTKTSHFKFDNYHANRVCTYDVGDDDLNDEELVKSGECATYIIASKPLFGRCIPEHLQNLASSLIEAPDIDGTNKTIYDSNGERLNGSKLDQGVKYLVDILNLKEIASFLVEDFTTSWQYILIALGFAAIISFVWIVLMRWFAKPLVWLAIILFIVLLAIVSGLSFFEFIQLRSKNDNQILSEFKFVADANYYRSLPITWLVVAIISTLFLIISILILLALFKRLRIALAVLQEASKAVGYNFFSLFWPFIPFLLQIGIFAYWAVVAVYLATAGKPIYRVSFNETLDNSSNTNVGEICDRSTWNSSGGMNGDCVFWEYGYDPQINLDSVLNGTGRHFKSFISFVNQNQWLPQLYSAFMLFWLTAFVVGFGELVLAGVYARYYWDRERFGVPCSSLFSSLIRALVFHMGTIAFGSLIIAIVKVIRTILEYFERKVKDKTGKVAKCLFCCCRCCLLCLEKFLKFLNRNAYIITAIYGSGFLTSARRAFGIIISNPLRLLVIDKTCDFLIFLGKLCITAGIGILAFFFFTHRIAQAANYVPELHYYFIPLLLIILGTYIVASCFFSVYSMAVDTLFICALEDMKMKDDNPNHHVMMSKGLRRVFRVKKDK</sequence>
<evidence type="ECO:0000256" key="1">
    <source>
        <dbReference type="ARBA" id="ARBA00004141"/>
    </source>
</evidence>
<evidence type="ECO:0000313" key="9">
    <source>
        <dbReference type="EMBL" id="CAF1434977.1"/>
    </source>
</evidence>
<dbReference type="InterPro" id="IPR007603">
    <property type="entry name" value="Choline_transptr-like"/>
</dbReference>
<feature type="transmembrane region" description="Helical" evidence="7">
    <location>
        <begin position="327"/>
        <end position="349"/>
    </location>
</feature>
<comment type="caution">
    <text evidence="9">The sequence shown here is derived from an EMBL/GenBank/DDBJ whole genome shotgun (WGS) entry which is preliminary data.</text>
</comment>
<comment type="subcellular location">
    <subcellularLocation>
        <location evidence="7">Cell membrane</location>
        <topology evidence="7">Multi-pass membrane protein</topology>
    </subcellularLocation>
    <subcellularLocation>
        <location evidence="1">Membrane</location>
        <topology evidence="1">Multi-pass membrane protein</topology>
    </subcellularLocation>
</comment>
<dbReference type="EMBL" id="CAJNON010001157">
    <property type="protein sequence ID" value="CAF1434977.1"/>
    <property type="molecule type" value="Genomic_DNA"/>
</dbReference>
<dbReference type="PANTHER" id="PTHR12385:SF14">
    <property type="entry name" value="CHOLINE TRANSPORTER-LIKE 2"/>
    <property type="match status" value="1"/>
</dbReference>
<feature type="transmembrane region" description="Helical" evidence="7">
    <location>
        <begin position="669"/>
        <end position="702"/>
    </location>
</feature>
<evidence type="ECO:0000256" key="2">
    <source>
        <dbReference type="ARBA" id="ARBA00007168"/>
    </source>
</evidence>
<dbReference type="GO" id="GO:0005886">
    <property type="term" value="C:plasma membrane"/>
    <property type="evidence" value="ECO:0007669"/>
    <property type="project" value="UniProtKB-SubCell"/>
</dbReference>
<dbReference type="Pfam" id="PF04515">
    <property type="entry name" value="Choline_transpo"/>
    <property type="match status" value="1"/>
</dbReference>
<feature type="transmembrane region" description="Helical" evidence="7">
    <location>
        <begin position="275"/>
        <end position="296"/>
    </location>
</feature>
<evidence type="ECO:0000256" key="4">
    <source>
        <dbReference type="ARBA" id="ARBA00022989"/>
    </source>
</evidence>
<evidence type="ECO:0000256" key="7">
    <source>
        <dbReference type="RuleBase" id="RU368066"/>
    </source>
</evidence>
<comment type="similarity">
    <text evidence="2 7">Belongs to the CTL (choline transporter-like) family.</text>
</comment>
<dbReference type="GO" id="GO:0022857">
    <property type="term" value="F:transmembrane transporter activity"/>
    <property type="evidence" value="ECO:0007669"/>
    <property type="project" value="UniProtKB-UniRule"/>
</dbReference>
<keyword evidence="3 7" id="KW-0812">Transmembrane</keyword>
<dbReference type="OrthoDB" id="420519at2759"/>
<name>A0A815N8X8_9BILA</name>
<feature type="transmembrane region" description="Helical" evidence="7">
    <location>
        <begin position="379"/>
        <end position="400"/>
    </location>
</feature>
<organism evidence="9 10">
    <name type="scientific">Adineta steineri</name>
    <dbReference type="NCBI Taxonomy" id="433720"/>
    <lineage>
        <taxon>Eukaryota</taxon>
        <taxon>Metazoa</taxon>
        <taxon>Spiralia</taxon>
        <taxon>Gnathifera</taxon>
        <taxon>Rotifera</taxon>
        <taxon>Eurotatoria</taxon>
        <taxon>Bdelloidea</taxon>
        <taxon>Adinetida</taxon>
        <taxon>Adinetidae</taxon>
        <taxon>Adineta</taxon>
    </lineage>
</organism>
<evidence type="ECO:0000313" key="10">
    <source>
        <dbReference type="Proteomes" id="UP000663891"/>
    </source>
</evidence>
<dbReference type="AlphaFoldDB" id="A0A815N8X8"/>
<evidence type="ECO:0000256" key="5">
    <source>
        <dbReference type="ARBA" id="ARBA00023136"/>
    </source>
</evidence>
<feature type="transmembrane region" description="Helical" evidence="7">
    <location>
        <begin position="595"/>
        <end position="615"/>
    </location>
</feature>
<comment type="function">
    <text evidence="7">Choline transporter.</text>
</comment>
<proteinExistence type="inferred from homology"/>
<feature type="transmembrane region" description="Helical" evidence="7">
    <location>
        <begin position="42"/>
        <end position="64"/>
    </location>
</feature>
<evidence type="ECO:0000256" key="3">
    <source>
        <dbReference type="ARBA" id="ARBA00022692"/>
    </source>
</evidence>
<evidence type="ECO:0000256" key="6">
    <source>
        <dbReference type="ARBA" id="ARBA00023180"/>
    </source>
</evidence>
<keyword evidence="5 7" id="KW-0472">Membrane</keyword>
<protein>
    <recommendedName>
        <fullName evidence="7">Choline transporter-like protein</fullName>
    </recommendedName>
</protein>
<gene>
    <name evidence="9" type="ORF">VCS650_LOCUS38534</name>
</gene>
<evidence type="ECO:0000256" key="8">
    <source>
        <dbReference type="SAM" id="MobiDB-lite"/>
    </source>
</evidence>
<dbReference type="Proteomes" id="UP000663891">
    <property type="component" value="Unassembled WGS sequence"/>
</dbReference>
<keyword evidence="6" id="KW-0325">Glycoprotein</keyword>
<feature type="transmembrane region" description="Helical" evidence="7">
    <location>
        <begin position="635"/>
        <end position="657"/>
    </location>
</feature>
<feature type="transmembrane region" description="Helical" evidence="7">
    <location>
        <begin position="528"/>
        <end position="549"/>
    </location>
</feature>
<keyword evidence="4 7" id="KW-1133">Transmembrane helix</keyword>
<reference evidence="9" key="1">
    <citation type="submission" date="2021-02" db="EMBL/GenBank/DDBJ databases">
        <authorList>
            <person name="Nowell W R."/>
        </authorList>
    </citation>
    <scope>NUCLEOTIDE SEQUENCE</scope>
</reference>
<feature type="transmembrane region" description="Helical" evidence="7">
    <location>
        <begin position="485"/>
        <end position="508"/>
    </location>
</feature>